<dbReference type="AlphaFoldDB" id="A0AB39HQE4"/>
<dbReference type="GO" id="GO:0036374">
    <property type="term" value="F:glutathione hydrolase activity"/>
    <property type="evidence" value="ECO:0007669"/>
    <property type="project" value="UniProtKB-UniRule"/>
</dbReference>
<dbReference type="InterPro" id="IPR029055">
    <property type="entry name" value="Ntn_hydrolases_N"/>
</dbReference>
<dbReference type="GO" id="GO:0006750">
    <property type="term" value="P:glutathione biosynthetic process"/>
    <property type="evidence" value="ECO:0007669"/>
    <property type="project" value="UniProtKB-KW"/>
</dbReference>
<evidence type="ECO:0000256" key="1">
    <source>
        <dbReference type="ARBA" id="ARBA00001049"/>
    </source>
</evidence>
<evidence type="ECO:0000256" key="12">
    <source>
        <dbReference type="SAM" id="MobiDB-lite"/>
    </source>
</evidence>
<evidence type="ECO:0000256" key="11">
    <source>
        <dbReference type="RuleBase" id="RU368036"/>
    </source>
</evidence>
<dbReference type="InterPro" id="IPR051792">
    <property type="entry name" value="GGT_bact"/>
</dbReference>
<organism evidence="13">
    <name type="scientific">Ornithinibacillus sp. 4-3</name>
    <dbReference type="NCBI Taxonomy" id="3231488"/>
    <lineage>
        <taxon>Bacteria</taxon>
        <taxon>Bacillati</taxon>
        <taxon>Bacillota</taxon>
        <taxon>Bacilli</taxon>
        <taxon>Bacillales</taxon>
        <taxon>Bacillaceae</taxon>
        <taxon>Ornithinibacillus</taxon>
    </lineage>
</organism>
<dbReference type="Gene3D" id="3.60.20.40">
    <property type="match status" value="1"/>
</dbReference>
<keyword evidence="6 11" id="KW-0865">Zymogen</keyword>
<dbReference type="NCBIfam" id="TIGR00066">
    <property type="entry name" value="g_glut_trans"/>
    <property type="match status" value="1"/>
</dbReference>
<dbReference type="PRINTS" id="PR01210">
    <property type="entry name" value="GGTRANSPTASE"/>
</dbReference>
<dbReference type="SUPFAM" id="SSF56235">
    <property type="entry name" value="N-terminal nucleophile aminohydrolases (Ntn hydrolases)"/>
    <property type="match status" value="1"/>
</dbReference>
<dbReference type="InterPro" id="IPR043137">
    <property type="entry name" value="GGT_ssub_C"/>
</dbReference>
<feature type="active site" description="Nucleophile" evidence="9">
    <location>
        <position position="400"/>
    </location>
</feature>
<evidence type="ECO:0000256" key="9">
    <source>
        <dbReference type="PIRSR" id="PIRSR600101-1"/>
    </source>
</evidence>
<dbReference type="PANTHER" id="PTHR43199">
    <property type="entry name" value="GLUTATHIONE HYDROLASE"/>
    <property type="match status" value="1"/>
</dbReference>
<dbReference type="EC" id="2.3.2.2" evidence="11"/>
<evidence type="ECO:0000256" key="7">
    <source>
        <dbReference type="ARBA" id="ARBA00023315"/>
    </source>
</evidence>
<comment type="catalytic activity">
    <reaction evidence="2 11">
        <text>glutathione + H2O = L-cysteinylglycine + L-glutamate</text>
        <dbReference type="Rhea" id="RHEA:28807"/>
        <dbReference type="ChEBI" id="CHEBI:15377"/>
        <dbReference type="ChEBI" id="CHEBI:29985"/>
        <dbReference type="ChEBI" id="CHEBI:57925"/>
        <dbReference type="ChEBI" id="CHEBI:61694"/>
        <dbReference type="EC" id="3.4.19.13"/>
    </reaction>
</comment>
<comment type="PTM">
    <text evidence="11">Cleaved by autocatalysis into a large and a small subunit.</text>
</comment>
<evidence type="ECO:0000313" key="13">
    <source>
        <dbReference type="EMBL" id="XDK32441.1"/>
    </source>
</evidence>
<dbReference type="PANTHER" id="PTHR43199:SF1">
    <property type="entry name" value="GLUTATHIONE HYDROLASE PROENZYME"/>
    <property type="match status" value="1"/>
</dbReference>
<keyword evidence="5 11" id="KW-0378">Hydrolase</keyword>
<evidence type="ECO:0000256" key="8">
    <source>
        <dbReference type="ARBA" id="ARBA00047417"/>
    </source>
</evidence>
<comment type="catalytic activity">
    <reaction evidence="8 11">
        <text>an N-terminal (5-L-glutamyl)-[peptide] + an alpha-amino acid = 5-L-glutamyl amino acid + an N-terminal L-alpha-aminoacyl-[peptide]</text>
        <dbReference type="Rhea" id="RHEA:23904"/>
        <dbReference type="Rhea" id="RHEA-COMP:9780"/>
        <dbReference type="Rhea" id="RHEA-COMP:9795"/>
        <dbReference type="ChEBI" id="CHEBI:77644"/>
        <dbReference type="ChEBI" id="CHEBI:78597"/>
        <dbReference type="ChEBI" id="CHEBI:78599"/>
        <dbReference type="ChEBI" id="CHEBI:78608"/>
        <dbReference type="EC" id="2.3.2.2"/>
    </reaction>
</comment>
<comment type="pathway">
    <text evidence="11">Sulfur metabolism; glutathione metabolism.</text>
</comment>
<keyword evidence="7 11" id="KW-0012">Acyltransferase</keyword>
<accession>A0AB39HQE4</accession>
<sequence length="607" mass="66250">MHTFHGGAVASESPEAAQAAIDIMNKGGNAVDAAVAAVAVQGVTRPFSGGIGGGGFINIYLAEENRHLILDHHTLTSAAFGPEAYVYPKTGEIYPMDVRISSGMATAVPGAPKGWEEAVEKYGNLTLAEVLQPAIEVAENGFTATPNLIREISENATRFRLFPETAKLYLDEDGNVPEVGTLIRNPDMAKTYRLVAEHGSKVFYEGEIAEAIIKTVTQPPVSENPDFAAIDEDWKEEYGVIAGNMTLEDLKNYETLTYKPLKTTYRGYDLYQTRSVSSGGITIGLALNILEQYDLKNMPRTKAMHYYIEAMRHAFADRTAYVGDPKHVATPEKGLGDKAYAVERRQLIKDNIASTAPVAPGDPWPFDEAIKAEENEQQATYKIAGTETPEKENKRPEQCTIHLTVSDKDGNVVSFTNTILFIGGNGMVVPGYGFLLNDMLLRVIPMNPPTHPDYPRPNMRPLSNMSPTIVLKDGKPVIALGSPGAETIVSTVLQTIVNYIDFDMSFPDAIATPRLTELNHEDGHTRYESLFEGQYQNPDGSDLIEELRKMGHQLLADPKKQGTGSVTAIEFFPDGKVLAVGEPIRRGGGTALVQHPTKESTQSHLAE</sequence>
<dbReference type="GO" id="GO:0006751">
    <property type="term" value="P:glutathione catabolic process"/>
    <property type="evidence" value="ECO:0007669"/>
    <property type="project" value="UniProtKB-UniRule"/>
</dbReference>
<dbReference type="EC" id="3.4.19.13" evidence="11"/>
<evidence type="ECO:0000256" key="10">
    <source>
        <dbReference type="PIRSR" id="PIRSR600101-2"/>
    </source>
</evidence>
<keyword evidence="11" id="KW-0317">Glutathione biosynthesis</keyword>
<reference evidence="13" key="1">
    <citation type="submission" date="2024-07" db="EMBL/GenBank/DDBJ databases">
        <title>Halotolerant mesophilic bacterium Ornithinibacillus sp. 4-3, sp. nov., isolated from soil.</title>
        <authorList>
            <person name="Sidarenka A.V."/>
            <person name="Guliayeva D.E."/>
            <person name="Leanovich S.I."/>
            <person name="Hileuskaya K.S."/>
            <person name="Akhremchuk A.E."/>
            <person name="Sikolenko M.A."/>
            <person name="Valentovich L.N."/>
        </authorList>
    </citation>
    <scope>NUCLEOTIDE SEQUENCE</scope>
    <source>
        <strain evidence="13">4-3</strain>
    </source>
</reference>
<proteinExistence type="inferred from homology"/>
<dbReference type="InterPro" id="IPR043138">
    <property type="entry name" value="GGT_lsub"/>
</dbReference>
<evidence type="ECO:0000256" key="5">
    <source>
        <dbReference type="ARBA" id="ARBA00022801"/>
    </source>
</evidence>
<keyword evidence="4 11" id="KW-0808">Transferase</keyword>
<dbReference type="Gene3D" id="1.10.246.130">
    <property type="match status" value="1"/>
</dbReference>
<name>A0AB39HQE4_9BACI</name>
<comment type="similarity">
    <text evidence="3 11">Belongs to the gamma-glutamyltransferase family.</text>
</comment>
<feature type="binding site" evidence="10">
    <location>
        <position position="485"/>
    </location>
    <ligand>
        <name>L-glutamate</name>
        <dbReference type="ChEBI" id="CHEBI:29985"/>
    </ligand>
</feature>
<dbReference type="EMBL" id="CP162599">
    <property type="protein sequence ID" value="XDK32441.1"/>
    <property type="molecule type" value="Genomic_DNA"/>
</dbReference>
<feature type="region of interest" description="Disordered" evidence="12">
    <location>
        <begin position="587"/>
        <end position="607"/>
    </location>
</feature>
<comment type="subunit">
    <text evidence="11">This enzyme consists of two polypeptide chains, which are synthesized in precursor form from a single polypeptide.</text>
</comment>
<evidence type="ECO:0000256" key="2">
    <source>
        <dbReference type="ARBA" id="ARBA00001089"/>
    </source>
</evidence>
<protein>
    <recommendedName>
        <fullName evidence="11">Glutathione hydrolase proenzyme</fullName>
        <ecNumber evidence="11">2.3.2.2</ecNumber>
        <ecNumber evidence="11">3.4.19.13</ecNumber>
    </recommendedName>
    <component>
        <recommendedName>
            <fullName evidence="11">Glutathione hydrolase large chain</fullName>
        </recommendedName>
    </component>
    <component>
        <recommendedName>
            <fullName evidence="11">Glutathione hydrolase small chain</fullName>
        </recommendedName>
    </component>
</protein>
<gene>
    <name evidence="13" type="primary">ggt</name>
    <name evidence="13" type="ORF">AB4Y30_15755</name>
</gene>
<evidence type="ECO:0000256" key="4">
    <source>
        <dbReference type="ARBA" id="ARBA00022679"/>
    </source>
</evidence>
<dbReference type="RefSeq" id="WP_368653130.1">
    <property type="nucleotide sequence ID" value="NZ_CP162599.1"/>
</dbReference>
<comment type="catalytic activity">
    <reaction evidence="1 11">
        <text>an S-substituted glutathione + H2O = an S-substituted L-cysteinylglycine + L-glutamate</text>
        <dbReference type="Rhea" id="RHEA:59468"/>
        <dbReference type="ChEBI" id="CHEBI:15377"/>
        <dbReference type="ChEBI" id="CHEBI:29985"/>
        <dbReference type="ChEBI" id="CHEBI:90779"/>
        <dbReference type="ChEBI" id="CHEBI:143103"/>
        <dbReference type="EC" id="3.4.19.13"/>
    </reaction>
</comment>
<dbReference type="GO" id="GO:0103068">
    <property type="term" value="F:leukotriene C4 gamma-glutamyl transferase activity"/>
    <property type="evidence" value="ECO:0007669"/>
    <property type="project" value="UniProtKB-EC"/>
</dbReference>
<evidence type="ECO:0000256" key="6">
    <source>
        <dbReference type="ARBA" id="ARBA00023145"/>
    </source>
</evidence>
<evidence type="ECO:0000256" key="3">
    <source>
        <dbReference type="ARBA" id="ARBA00009381"/>
    </source>
</evidence>
<dbReference type="Pfam" id="PF01019">
    <property type="entry name" value="G_glu_transpept"/>
    <property type="match status" value="1"/>
</dbReference>
<dbReference type="InterPro" id="IPR000101">
    <property type="entry name" value="GGT_peptidase"/>
</dbReference>